<evidence type="ECO:0000259" key="1">
    <source>
        <dbReference type="Pfam" id="PF05697"/>
    </source>
</evidence>
<dbReference type="InterPro" id="IPR027304">
    <property type="entry name" value="Trigger_fact/SurA_dom_sf"/>
</dbReference>
<dbReference type="InterPro" id="IPR036611">
    <property type="entry name" value="Trigger_fac_ribosome-bd_sf"/>
</dbReference>
<dbReference type="EMBL" id="JAGYVZ010000002">
    <property type="protein sequence ID" value="MBS7230113.1"/>
    <property type="molecule type" value="Genomic_DNA"/>
</dbReference>
<dbReference type="InterPro" id="IPR008881">
    <property type="entry name" value="Trigger_fac_ribosome-bd_bac"/>
</dbReference>
<dbReference type="Proteomes" id="UP000722625">
    <property type="component" value="Unassembled WGS sequence"/>
</dbReference>
<dbReference type="InterPro" id="IPR037041">
    <property type="entry name" value="Trigger_fac_C_sf"/>
</dbReference>
<organism evidence="2 3">
    <name type="scientific">Flavobacterium psychroterrae</name>
    <dbReference type="NCBI Taxonomy" id="2133767"/>
    <lineage>
        <taxon>Bacteria</taxon>
        <taxon>Pseudomonadati</taxon>
        <taxon>Bacteroidota</taxon>
        <taxon>Flavobacteriia</taxon>
        <taxon>Flavobacteriales</taxon>
        <taxon>Flavobacteriaceae</taxon>
        <taxon>Flavobacterium</taxon>
    </lineage>
</organism>
<dbReference type="RefSeq" id="WP_213295505.1">
    <property type="nucleotide sequence ID" value="NZ_JAGYVZ010000002.1"/>
</dbReference>
<sequence length="440" mass="49532">MDIKRVAINAVNETIVMTVVHMDYKGQVAKRINEKMPLATVKGFRKGQVPKDLVEKQYGKAIKQEEVQKVVDLALERFVQSERLNLLGTPLAKENENFDWDAEELTFEYEIGLVPNFEIDLEAKNDIVKYIVTADDKLIDGQVERIQKQFGKAIPQEVVSADSDLTGTFSNEEKGIENTTTISLSTFNKTAADKFIGKKVGDVVAVSTKGLFEDDHQLMDYLKVGHDDVHGLDIEVNFTIEAINGAELAELNQDLFDKLFGEGKVASLEDLKAKIKEDAEAQFAQQADQKLLLDVQDFLIENTKFDLPAEFLKKWLQTVGEKKLSAEEAEVEYARSEKGLRFQLIEGKAMAQSNIQITFEDLKAFTTKSIRQQMAQFGQTNPTDEEVQGIVARVLSNQDEVKRLSEQVVAEKLLEVFKEKANPTTKEVTYEEFIAASYGE</sequence>
<name>A0ABS5P726_9FLAO</name>
<evidence type="ECO:0000313" key="3">
    <source>
        <dbReference type="Proteomes" id="UP000722625"/>
    </source>
</evidence>
<feature type="domain" description="Trigger factor ribosome-binding bacterial" evidence="1">
    <location>
        <begin position="1"/>
        <end position="146"/>
    </location>
</feature>
<proteinExistence type="predicted"/>
<comment type="caution">
    <text evidence="2">The sequence shown here is derived from an EMBL/GenBank/DDBJ whole genome shotgun (WGS) entry which is preliminary data.</text>
</comment>
<dbReference type="SUPFAM" id="SSF109998">
    <property type="entry name" value="Triger factor/SurA peptide-binding domain-like"/>
    <property type="match status" value="1"/>
</dbReference>
<dbReference type="Gene3D" id="1.10.3120.10">
    <property type="entry name" value="Trigger factor, C-terminal domain"/>
    <property type="match status" value="1"/>
</dbReference>
<dbReference type="SUPFAM" id="SSF102735">
    <property type="entry name" value="Trigger factor ribosome-binding domain"/>
    <property type="match status" value="1"/>
</dbReference>
<protein>
    <submittedName>
        <fullName evidence="2">Trigger factor</fullName>
    </submittedName>
</protein>
<gene>
    <name evidence="2" type="ORF">KHA90_03665</name>
</gene>
<evidence type="ECO:0000313" key="2">
    <source>
        <dbReference type="EMBL" id="MBS7230113.1"/>
    </source>
</evidence>
<reference evidence="2 3" key="1">
    <citation type="journal article" date="2018" name="Int. J. Syst. Evol. Microbiol.">
        <title>Flavobacterium chryseum sp. nov. and Flavobacterium psychroterrae sp. nov., novel environmental bacteria isolated from Antarctica.</title>
        <authorList>
            <person name="Kralova S."/>
            <person name="Svec P."/>
            <person name="Busse H.J."/>
            <person name="Stankova E."/>
            <person name="Vaczi P."/>
            <person name="Sedlacek I."/>
        </authorList>
    </citation>
    <scope>NUCLEOTIDE SEQUENCE [LARGE SCALE GENOMIC DNA]</scope>
    <source>
        <strain evidence="2 3">CCM 8827</strain>
    </source>
</reference>
<keyword evidence="3" id="KW-1185">Reference proteome</keyword>
<accession>A0ABS5P726</accession>
<dbReference type="Gene3D" id="3.30.70.1050">
    <property type="entry name" value="Trigger factor ribosome-binding domain"/>
    <property type="match status" value="1"/>
</dbReference>
<dbReference type="Pfam" id="PF05697">
    <property type="entry name" value="Trigger_N"/>
    <property type="match status" value="1"/>
</dbReference>